<protein>
    <submittedName>
        <fullName evidence="2">Uncharacterized protein</fullName>
    </submittedName>
</protein>
<gene>
    <name evidence="1" type="ORF">UFOVP1121_15</name>
    <name evidence="2" type="ORF">UFOVP1482_14</name>
</gene>
<sequence length="186" mass="20705">MVMKAQVTGEQRTIKLLQRFDKDAYDEIAKGFRKAGEKVRDEARIQTPSGNALSNWGRWVAVDRGRDLGFTGTRVRSKIRVSLSQDARKWGKNLYMVKIVTMDWGGAVFALAGTNEVKKRSSNPNPKGRTFAANLGKKYNGQPGTGRGPRGLLYAVMTKGPDARRDLERVMDQATAYAERLINRGA</sequence>
<evidence type="ECO:0000313" key="1">
    <source>
        <dbReference type="EMBL" id="CAB4184399.1"/>
    </source>
</evidence>
<reference evidence="2" key="1">
    <citation type="submission" date="2020-05" db="EMBL/GenBank/DDBJ databases">
        <authorList>
            <person name="Chiriac C."/>
            <person name="Salcher M."/>
            <person name="Ghai R."/>
            <person name="Kavagutti S V."/>
        </authorList>
    </citation>
    <scope>NUCLEOTIDE SEQUENCE</scope>
</reference>
<organism evidence="2">
    <name type="scientific">uncultured Caudovirales phage</name>
    <dbReference type="NCBI Taxonomy" id="2100421"/>
    <lineage>
        <taxon>Viruses</taxon>
        <taxon>Duplodnaviria</taxon>
        <taxon>Heunggongvirae</taxon>
        <taxon>Uroviricota</taxon>
        <taxon>Caudoviricetes</taxon>
        <taxon>Peduoviridae</taxon>
        <taxon>Maltschvirus</taxon>
        <taxon>Maltschvirus maltsch</taxon>
    </lineage>
</organism>
<dbReference type="EMBL" id="LR797421">
    <property type="protein sequence ID" value="CAB4215290.1"/>
    <property type="molecule type" value="Genomic_DNA"/>
</dbReference>
<name>A0A6J5SL80_9CAUD</name>
<accession>A0A6J5SL80</accession>
<dbReference type="EMBL" id="LR797067">
    <property type="protein sequence ID" value="CAB4184399.1"/>
    <property type="molecule type" value="Genomic_DNA"/>
</dbReference>
<proteinExistence type="predicted"/>
<evidence type="ECO:0000313" key="2">
    <source>
        <dbReference type="EMBL" id="CAB4215290.1"/>
    </source>
</evidence>